<dbReference type="EMBL" id="CAEKKB010000002">
    <property type="protein sequence ID" value="CAB4300367.1"/>
    <property type="molecule type" value="Genomic_DNA"/>
</dbReference>
<dbReference type="AlphaFoldDB" id="A0A6J5WK66"/>
<dbReference type="Proteomes" id="UP000507245">
    <property type="component" value="Unassembled WGS sequence"/>
</dbReference>
<protein>
    <submittedName>
        <fullName evidence="1">Uncharacterized protein</fullName>
    </submittedName>
</protein>
<evidence type="ECO:0000313" key="2">
    <source>
        <dbReference type="Proteomes" id="UP000507245"/>
    </source>
</evidence>
<accession>A0A6J5WK66</accession>
<evidence type="ECO:0000313" key="1">
    <source>
        <dbReference type="EMBL" id="CAB4300367.1"/>
    </source>
</evidence>
<keyword evidence="2" id="KW-1185">Reference proteome</keyword>
<proteinExistence type="predicted"/>
<organism evidence="1 2">
    <name type="scientific">Prunus armeniaca</name>
    <name type="common">Apricot</name>
    <name type="synonym">Armeniaca vulgaris</name>
    <dbReference type="NCBI Taxonomy" id="36596"/>
    <lineage>
        <taxon>Eukaryota</taxon>
        <taxon>Viridiplantae</taxon>
        <taxon>Streptophyta</taxon>
        <taxon>Embryophyta</taxon>
        <taxon>Tracheophyta</taxon>
        <taxon>Spermatophyta</taxon>
        <taxon>Magnoliopsida</taxon>
        <taxon>eudicotyledons</taxon>
        <taxon>Gunneridae</taxon>
        <taxon>Pentapetalae</taxon>
        <taxon>rosids</taxon>
        <taxon>fabids</taxon>
        <taxon>Rosales</taxon>
        <taxon>Rosaceae</taxon>
        <taxon>Amygdaloideae</taxon>
        <taxon>Amygdaleae</taxon>
        <taxon>Prunus</taxon>
    </lineage>
</organism>
<gene>
    <name evidence="1" type="ORF">ORAREDHAP_LOCUS15404</name>
</gene>
<reference evidence="2" key="1">
    <citation type="journal article" date="2020" name="Genome Biol.">
        <title>Gamete binning: chromosome-level and haplotype-resolved genome assembly enabled by high-throughput single-cell sequencing of gamete genomes.</title>
        <authorList>
            <person name="Campoy J.A."/>
            <person name="Sun H."/>
            <person name="Goel M."/>
            <person name="Jiao W.-B."/>
            <person name="Folz-Donahue K."/>
            <person name="Wang N."/>
            <person name="Rubio M."/>
            <person name="Liu C."/>
            <person name="Kukat C."/>
            <person name="Ruiz D."/>
            <person name="Huettel B."/>
            <person name="Schneeberger K."/>
        </authorList>
    </citation>
    <scope>NUCLEOTIDE SEQUENCE [LARGE SCALE GENOMIC DNA]</scope>
    <source>
        <strain evidence="2">cv. Rojo Pasion</strain>
    </source>
</reference>
<name>A0A6J5WK66_PRUAR</name>
<sequence length="93" mass="10485">METPVLARADTSSAHFQHILSSPCVLHKLPNGSEDPRGLQEMQNGRSRVANYSLQFGKYSEATERHPLLHQRQRYCPSTKATLIPAFLPIAER</sequence>